<dbReference type="AlphaFoldDB" id="A0A0K1EGF0"/>
<dbReference type="Proteomes" id="UP000067626">
    <property type="component" value="Chromosome"/>
</dbReference>
<protein>
    <submittedName>
        <fullName evidence="2">Uncharacterized protein</fullName>
    </submittedName>
</protein>
<evidence type="ECO:0000313" key="3">
    <source>
        <dbReference type="Proteomes" id="UP000067626"/>
    </source>
</evidence>
<dbReference type="Gene3D" id="2.40.160.10">
    <property type="entry name" value="Porin"/>
    <property type="match status" value="1"/>
</dbReference>
<name>A0A0K1EGF0_CHOCO</name>
<keyword evidence="3" id="KW-1185">Reference proteome</keyword>
<dbReference type="KEGG" id="ccro:CMC5_038020"/>
<evidence type="ECO:0000256" key="1">
    <source>
        <dbReference type="SAM" id="MobiDB-lite"/>
    </source>
</evidence>
<proteinExistence type="predicted"/>
<dbReference type="InterPro" id="IPR023614">
    <property type="entry name" value="Porin_dom_sf"/>
</dbReference>
<dbReference type="EMBL" id="CP012159">
    <property type="protein sequence ID" value="AKT39653.1"/>
    <property type="molecule type" value="Genomic_DNA"/>
</dbReference>
<reference evidence="2 3" key="1">
    <citation type="submission" date="2015-07" db="EMBL/GenBank/DDBJ databases">
        <title>Genome analysis of myxobacterium Chondromyces crocatus Cm c5 reveals a high potential for natural compound synthesis and the genetic basis for the loss of fruiting body formation.</title>
        <authorList>
            <person name="Zaburannyi N."/>
            <person name="Bunk B."/>
            <person name="Maier J."/>
            <person name="Overmann J."/>
            <person name="Mueller R."/>
        </authorList>
    </citation>
    <scope>NUCLEOTIDE SEQUENCE [LARGE SCALE GENOMIC DNA]</scope>
    <source>
        <strain evidence="2 3">Cm c5</strain>
    </source>
</reference>
<feature type="region of interest" description="Disordered" evidence="1">
    <location>
        <begin position="284"/>
        <end position="303"/>
    </location>
</feature>
<accession>A0A0K1EGF0</accession>
<organism evidence="2 3">
    <name type="scientific">Chondromyces crocatus</name>
    <dbReference type="NCBI Taxonomy" id="52"/>
    <lineage>
        <taxon>Bacteria</taxon>
        <taxon>Pseudomonadati</taxon>
        <taxon>Myxococcota</taxon>
        <taxon>Polyangia</taxon>
        <taxon>Polyangiales</taxon>
        <taxon>Polyangiaceae</taxon>
        <taxon>Chondromyces</taxon>
    </lineage>
</organism>
<sequence>MQHPLPPRRVQLTSRVHTRMRRQLSRLAKRSALALLGTSLPLTSAAAFEPEIQPLLVGEADARVHSAERVEGEDGFAIARLRLGARAQLAPWFIAVGQAEWALEKPVLLDAYAAVRPSAEWEISMGARKTPLFASARDDVVWMLPVPERSMVTRAFWPSRDVGIEVHRFPTPSLPIEVWVRGGNGSGNVLGNDNSDYSIDARLDAAFGRALPTASATTLLGLRLGAGVHAEAAEDRPGVRATTADGFLFYRSPTVFGPRRVMEAHLVAFAGPVKLTAEVTYAHESRARDTDGNPATPRVSQDPINSSGMMFEVAWMAVGAWRTPGVWPTSTGSGPLPGALEVAGRFERIDLARGASDVTPGGATAGAAAVRWWATPFAALSAAGYMTYYDLPPIESPETTYSLIGLVRATFHIPVPRPRS</sequence>
<dbReference type="STRING" id="52.CMC5_038020"/>
<evidence type="ECO:0000313" key="2">
    <source>
        <dbReference type="EMBL" id="AKT39653.1"/>
    </source>
</evidence>
<gene>
    <name evidence="2" type="ORF">CMC5_038020</name>
</gene>